<accession>A0AA38RWI1</accession>
<evidence type="ECO:0000313" key="9">
    <source>
        <dbReference type="Proteomes" id="UP001174691"/>
    </source>
</evidence>
<dbReference type="SUPFAM" id="SSF50249">
    <property type="entry name" value="Nucleic acid-binding proteins"/>
    <property type="match status" value="1"/>
</dbReference>
<dbReference type="InterPro" id="IPR002312">
    <property type="entry name" value="Asp/Asn-tRNA-synth_IIb"/>
</dbReference>
<gene>
    <name evidence="8" type="ORF">NKR19_g5492</name>
</gene>
<comment type="similarity">
    <text evidence="1">Belongs to the class-II aminoacyl-tRNA synthetase family. Type 1 subfamily.</text>
</comment>
<evidence type="ECO:0000256" key="2">
    <source>
        <dbReference type="ARBA" id="ARBA00022598"/>
    </source>
</evidence>
<dbReference type="SUPFAM" id="SSF55681">
    <property type="entry name" value="Class II aaRS and biotin synthetases"/>
    <property type="match status" value="1"/>
</dbReference>
<dbReference type="AlphaFoldDB" id="A0AA38RWI1"/>
<dbReference type="PROSITE" id="PS50862">
    <property type="entry name" value="AA_TRNA_LIGASE_II"/>
    <property type="match status" value="1"/>
</dbReference>
<evidence type="ECO:0000259" key="7">
    <source>
        <dbReference type="PROSITE" id="PS50862"/>
    </source>
</evidence>
<dbReference type="PANTHER" id="PTHR22594:SF5">
    <property type="entry name" value="ASPARTATE--TRNA LIGASE, MITOCHONDRIAL"/>
    <property type="match status" value="1"/>
</dbReference>
<evidence type="ECO:0000256" key="4">
    <source>
        <dbReference type="ARBA" id="ARBA00022840"/>
    </source>
</evidence>
<keyword evidence="9" id="KW-1185">Reference proteome</keyword>
<dbReference type="GO" id="GO:0005739">
    <property type="term" value="C:mitochondrion"/>
    <property type="evidence" value="ECO:0007669"/>
    <property type="project" value="TreeGrafter"/>
</dbReference>
<feature type="domain" description="Aminoacyl-transfer RNA synthetases class-II family profile" evidence="7">
    <location>
        <begin position="246"/>
        <end position="706"/>
    </location>
</feature>
<dbReference type="GO" id="GO:0005524">
    <property type="term" value="F:ATP binding"/>
    <property type="evidence" value="ECO:0007669"/>
    <property type="project" value="UniProtKB-KW"/>
</dbReference>
<name>A0AA38RWI1_9PEZI</name>
<dbReference type="InterPro" id="IPR012340">
    <property type="entry name" value="NA-bd_OB-fold"/>
</dbReference>
<dbReference type="Pfam" id="PF00152">
    <property type="entry name" value="tRNA-synt_2"/>
    <property type="match status" value="1"/>
</dbReference>
<comment type="caution">
    <text evidence="8">The sequence shown here is derived from an EMBL/GenBank/DDBJ whole genome shotgun (WGS) entry which is preliminary data.</text>
</comment>
<dbReference type="HAMAP" id="MF_00044">
    <property type="entry name" value="Asp_tRNA_synth_type1"/>
    <property type="match status" value="1"/>
</dbReference>
<dbReference type="InterPro" id="IPR045864">
    <property type="entry name" value="aa-tRNA-synth_II/BPL/LPL"/>
</dbReference>
<evidence type="ECO:0000256" key="3">
    <source>
        <dbReference type="ARBA" id="ARBA00022741"/>
    </source>
</evidence>
<keyword evidence="3" id="KW-0547">Nucleotide-binding</keyword>
<dbReference type="InterPro" id="IPR004524">
    <property type="entry name" value="Asp-tRNA-ligase_1"/>
</dbReference>
<reference evidence="8" key="1">
    <citation type="submission" date="2022-07" db="EMBL/GenBank/DDBJ databases">
        <title>Fungi with potential for degradation of polypropylene.</title>
        <authorList>
            <person name="Gostincar C."/>
        </authorList>
    </citation>
    <scope>NUCLEOTIDE SEQUENCE</scope>
    <source>
        <strain evidence="8">EXF-13287</strain>
    </source>
</reference>
<keyword evidence="6" id="KW-0030">Aminoacyl-tRNA synthetase</keyword>
<dbReference type="InterPro" id="IPR004115">
    <property type="entry name" value="GAD-like_sf"/>
</dbReference>
<dbReference type="Proteomes" id="UP001174691">
    <property type="component" value="Unassembled WGS sequence"/>
</dbReference>
<evidence type="ECO:0000256" key="6">
    <source>
        <dbReference type="ARBA" id="ARBA00023146"/>
    </source>
</evidence>
<dbReference type="Gene3D" id="3.30.1360.30">
    <property type="entry name" value="GAD-like domain"/>
    <property type="match status" value="1"/>
</dbReference>
<organism evidence="8 9">
    <name type="scientific">Coniochaeta hoffmannii</name>
    <dbReference type="NCBI Taxonomy" id="91930"/>
    <lineage>
        <taxon>Eukaryota</taxon>
        <taxon>Fungi</taxon>
        <taxon>Dikarya</taxon>
        <taxon>Ascomycota</taxon>
        <taxon>Pezizomycotina</taxon>
        <taxon>Sordariomycetes</taxon>
        <taxon>Sordariomycetidae</taxon>
        <taxon>Coniochaetales</taxon>
        <taxon>Coniochaetaceae</taxon>
        <taxon>Coniochaeta</taxon>
    </lineage>
</organism>
<dbReference type="PANTHER" id="PTHR22594">
    <property type="entry name" value="ASPARTYL/LYSYL-TRNA SYNTHETASE"/>
    <property type="match status" value="1"/>
</dbReference>
<evidence type="ECO:0000256" key="1">
    <source>
        <dbReference type="ARBA" id="ARBA00006303"/>
    </source>
</evidence>
<evidence type="ECO:0000313" key="8">
    <source>
        <dbReference type="EMBL" id="KAJ9149723.1"/>
    </source>
</evidence>
<evidence type="ECO:0000256" key="5">
    <source>
        <dbReference type="ARBA" id="ARBA00022917"/>
    </source>
</evidence>
<dbReference type="GO" id="GO:0004815">
    <property type="term" value="F:aspartate-tRNA ligase activity"/>
    <property type="evidence" value="ECO:0007669"/>
    <property type="project" value="TreeGrafter"/>
</dbReference>
<keyword evidence="4" id="KW-0067">ATP-binding</keyword>
<sequence>MFLNVAAARQSNRWGRLRCYRVLSKPGVALSYRSCLHSQIRLLHESNRLLDSDTRQEPAAVVNKAKQSFDKTSGGHAPSKEFVKNLEQYKKYFHYPNPAKKSDLLNLKVGDIITIHGFLSARRVQHSKLVFADLTHNYVPAIQITSSLSADGTHDAAADKDLRSVPLHSPVAVTGRVSKIQRDASNKLARPERIDLDLQSIQVLNPFPKDIIVSKGVQFPPSARHLQMRFSPTLQHRLMFRRDAMRLARGLLHKVGFHEMETPMLFKSTPEGAREFLVPTRRKGFAYALPQSPQQYKQLLMASGIWRYMQFARCFRDEDLRADRQPEFTQLDLEMAFSTGEDVMETVEAMVRSLYQQLFEERYEMTQVGGELVPVLKSSRLRTTRHPHFGSEQQPSIFPRITYQQAMERYGSDKPDLRIPFEIQRIDQSLLPQSFISMITDLQDPALEAIKFRPANSEALTTEEVRSFILKFMDNLPSTFYKNPDGAPAVLVVDSSKPLNGLSSLGHEGFANLTSLEPFSDLSDGDILILQARRNAPFHGGSTPLGNIRNLLFAEAVAGGLLPRDNALKFLWVTEFPMFTPDTDKAADPGQGGAAGFSATHHPFTAPLTDADLDLLATDPLRAKADHYDLVVNGEYVMRDILRMCDAGVAQFAHLLEALRAGCPPHAGFALGFDRFVAVLSGTNSVRDVIAFPKSMKGEDLMVKAPSKVTEGQLETYHLELKGKQ</sequence>
<dbReference type="InterPro" id="IPR004364">
    <property type="entry name" value="Aa-tRNA-synt_II"/>
</dbReference>
<keyword evidence="2" id="KW-0436">Ligase</keyword>
<proteinExistence type="inferred from homology"/>
<dbReference type="InterPro" id="IPR006195">
    <property type="entry name" value="aa-tRNA-synth_II"/>
</dbReference>
<dbReference type="GO" id="GO:0006422">
    <property type="term" value="P:aspartyl-tRNA aminoacylation"/>
    <property type="evidence" value="ECO:0007669"/>
    <property type="project" value="TreeGrafter"/>
</dbReference>
<keyword evidence="5" id="KW-0648">Protein biosynthesis</keyword>
<dbReference type="NCBIfam" id="TIGR00459">
    <property type="entry name" value="aspS_bact"/>
    <property type="match status" value="1"/>
</dbReference>
<dbReference type="EMBL" id="JANBVN010000076">
    <property type="protein sequence ID" value="KAJ9149723.1"/>
    <property type="molecule type" value="Genomic_DNA"/>
</dbReference>
<dbReference type="PRINTS" id="PR01042">
    <property type="entry name" value="TRNASYNTHASP"/>
</dbReference>
<dbReference type="Gene3D" id="3.30.930.10">
    <property type="entry name" value="Bira Bifunctional Protein, Domain 2"/>
    <property type="match status" value="1"/>
</dbReference>
<protein>
    <submittedName>
        <fullName evidence="8">Aspartyl-tRNA synthetase-like protein</fullName>
    </submittedName>
</protein>
<dbReference type="Gene3D" id="2.40.50.140">
    <property type="entry name" value="Nucleic acid-binding proteins"/>
    <property type="match status" value="1"/>
</dbReference>